<comment type="caution">
    <text evidence="1">The sequence shown here is derived from an EMBL/GenBank/DDBJ whole genome shotgun (WGS) entry which is preliminary data.</text>
</comment>
<organism evidence="1 2">
    <name type="scientific">Pristionchus entomophagus</name>
    <dbReference type="NCBI Taxonomy" id="358040"/>
    <lineage>
        <taxon>Eukaryota</taxon>
        <taxon>Metazoa</taxon>
        <taxon>Ecdysozoa</taxon>
        <taxon>Nematoda</taxon>
        <taxon>Chromadorea</taxon>
        <taxon>Rhabditida</taxon>
        <taxon>Rhabditina</taxon>
        <taxon>Diplogasteromorpha</taxon>
        <taxon>Diplogasteroidea</taxon>
        <taxon>Neodiplogasteridae</taxon>
        <taxon>Pristionchus</taxon>
    </lineage>
</organism>
<keyword evidence="2" id="KW-1185">Reference proteome</keyword>
<dbReference type="AlphaFoldDB" id="A0AAV5SHR8"/>
<dbReference type="Proteomes" id="UP001432027">
    <property type="component" value="Unassembled WGS sequence"/>
</dbReference>
<reference evidence="1" key="1">
    <citation type="submission" date="2023-10" db="EMBL/GenBank/DDBJ databases">
        <title>Genome assembly of Pristionchus species.</title>
        <authorList>
            <person name="Yoshida K."/>
            <person name="Sommer R.J."/>
        </authorList>
    </citation>
    <scope>NUCLEOTIDE SEQUENCE</scope>
    <source>
        <strain evidence="1">RS0144</strain>
    </source>
</reference>
<feature type="non-terminal residue" evidence="1">
    <location>
        <position position="1"/>
    </location>
</feature>
<name>A0AAV5SHR8_9BILA</name>
<dbReference type="EMBL" id="BTSX01000002">
    <property type="protein sequence ID" value="GMS82429.1"/>
    <property type="molecule type" value="Genomic_DNA"/>
</dbReference>
<evidence type="ECO:0000313" key="1">
    <source>
        <dbReference type="EMBL" id="GMS82429.1"/>
    </source>
</evidence>
<proteinExistence type="predicted"/>
<accession>A0AAV5SHR8</accession>
<protein>
    <submittedName>
        <fullName evidence="1">Uncharacterized protein</fullName>
    </submittedName>
</protein>
<sequence length="79" mass="9073">RNMVAGDQLVAKEFVKKEGIKNVKFLKSVVISKADQLAVLDAINEKEHRKKFAKELRGTNRLIRVNIEKCDPPTKKKRN</sequence>
<evidence type="ECO:0000313" key="2">
    <source>
        <dbReference type="Proteomes" id="UP001432027"/>
    </source>
</evidence>
<gene>
    <name evidence="1" type="ORF">PENTCL1PPCAC_4604</name>
</gene>